<organism evidence="1 2">
    <name type="scientific">Pycnococcus provasolii</name>
    <dbReference type="NCBI Taxonomy" id="41880"/>
    <lineage>
        <taxon>Eukaryota</taxon>
        <taxon>Viridiplantae</taxon>
        <taxon>Chlorophyta</taxon>
        <taxon>Pseudoscourfieldiophyceae</taxon>
        <taxon>Pseudoscourfieldiales</taxon>
        <taxon>Pycnococcaceae</taxon>
        <taxon>Pycnococcus</taxon>
    </lineage>
</organism>
<reference evidence="1" key="1">
    <citation type="submission" date="2020-10" db="EMBL/GenBank/DDBJ databases">
        <title>Unveiling of a novel bifunctional photoreceptor, Dualchrome1, isolated from a cosmopolitan green alga.</title>
        <authorList>
            <person name="Suzuki S."/>
            <person name="Kawachi M."/>
        </authorList>
    </citation>
    <scope>NUCLEOTIDE SEQUENCE</scope>
    <source>
        <strain evidence="1">NIES 2893</strain>
    </source>
</reference>
<proteinExistence type="predicted"/>
<name>A0A830HWL7_9CHLO</name>
<sequence>MLGAASRGASCVNRMKSRLSGSTAVRRSVSSRRSSAVASASASSFYDFSLDSLGSGTRDVPAAGAPIDLAAYRGKVVMVQNVASL</sequence>
<dbReference type="AlphaFoldDB" id="A0A830HWL7"/>
<accession>A0A830HWL7</accession>
<protein>
    <recommendedName>
        <fullName evidence="3">Glutathione peroxidase</fullName>
    </recommendedName>
</protein>
<comment type="caution">
    <text evidence="1">The sequence shown here is derived from an EMBL/GenBank/DDBJ whole genome shotgun (WGS) entry which is preliminary data.</text>
</comment>
<dbReference type="OrthoDB" id="446890at2759"/>
<gene>
    <name evidence="1" type="ORF">PPROV_000860600</name>
</gene>
<evidence type="ECO:0008006" key="3">
    <source>
        <dbReference type="Google" id="ProtNLM"/>
    </source>
</evidence>
<dbReference type="EMBL" id="BNJQ01000026">
    <property type="protein sequence ID" value="GHP09871.1"/>
    <property type="molecule type" value="Genomic_DNA"/>
</dbReference>
<dbReference type="Proteomes" id="UP000660262">
    <property type="component" value="Unassembled WGS sequence"/>
</dbReference>
<keyword evidence="2" id="KW-1185">Reference proteome</keyword>
<evidence type="ECO:0000313" key="1">
    <source>
        <dbReference type="EMBL" id="GHP09871.1"/>
    </source>
</evidence>
<evidence type="ECO:0000313" key="2">
    <source>
        <dbReference type="Proteomes" id="UP000660262"/>
    </source>
</evidence>